<dbReference type="AlphaFoldDB" id="A0A7H9AY61"/>
<organism evidence="2 3">
    <name type="scientific">Zygotorulaspora mrakii</name>
    <name type="common">Zygosaccharomyces mrakii</name>
    <dbReference type="NCBI Taxonomy" id="42260"/>
    <lineage>
        <taxon>Eukaryota</taxon>
        <taxon>Fungi</taxon>
        <taxon>Dikarya</taxon>
        <taxon>Ascomycota</taxon>
        <taxon>Saccharomycotina</taxon>
        <taxon>Saccharomycetes</taxon>
        <taxon>Saccharomycetales</taxon>
        <taxon>Saccharomycetaceae</taxon>
        <taxon>Zygotorulaspora</taxon>
    </lineage>
</organism>
<feature type="compositionally biased region" description="Polar residues" evidence="1">
    <location>
        <begin position="7"/>
        <end position="20"/>
    </location>
</feature>
<feature type="compositionally biased region" description="Low complexity" evidence="1">
    <location>
        <begin position="31"/>
        <end position="54"/>
    </location>
</feature>
<dbReference type="KEGG" id="zmk:HG535_0A04620"/>
<dbReference type="EMBL" id="CP058604">
    <property type="protein sequence ID" value="QLG70522.1"/>
    <property type="molecule type" value="Genomic_DNA"/>
</dbReference>
<proteinExistence type="predicted"/>
<protein>
    <recommendedName>
        <fullName evidence="4">Proteasome-interacting protein CIC1</fullName>
    </recommendedName>
</protein>
<gene>
    <name evidence="2" type="ORF">HG535_0A04620</name>
</gene>
<sequence>MAKKSRSGSQKSTPRGTPQKATPKGTPRSNSKASPKTTANATSKATAKATSNGTPVGTPTKKSKPVKAVKPILAKSKDLGPVPRARILHSVEQLNKYTTTKQENAKESLLGDDVEEKDVQLIVVNNRSFTESRKNFKIKLLKIKHSIFKPWKEASVTSTKDFKVLLILKDSDIGKISVDDFVNEELNFPDVEIICGHDLKTKYKAFEKRRALVSEFSLILADDSIITTLPKLLGSKAYEKVETTPVGVRTHSDKEFSKKTTLNQFQKIYYEQLPIRLPRGTTMNVHLGSLEWFNSQELADNVEMIVKDLVAKYKIRSIFIKTTKSPVLPLYYNQDVLNELVEVTKVNETEEPQGIVEIDKIKVQLSTFDQSLMEIIDPEEWPTAFAKQIASAKRKGTDDQEPSASKKAKN</sequence>
<accession>A0A7H9AY61</accession>
<evidence type="ECO:0000313" key="3">
    <source>
        <dbReference type="Proteomes" id="UP000509704"/>
    </source>
</evidence>
<dbReference type="SUPFAM" id="SSF56808">
    <property type="entry name" value="Ribosomal protein L1"/>
    <property type="match status" value="1"/>
</dbReference>
<name>A0A7H9AY61_ZYGMR</name>
<evidence type="ECO:0000313" key="2">
    <source>
        <dbReference type="EMBL" id="QLG70522.1"/>
    </source>
</evidence>
<dbReference type="Proteomes" id="UP000509704">
    <property type="component" value="Chromosome 1"/>
</dbReference>
<dbReference type="Pfam" id="PF00687">
    <property type="entry name" value="Ribosomal_L1"/>
    <property type="match status" value="1"/>
</dbReference>
<dbReference type="InterPro" id="IPR028364">
    <property type="entry name" value="Ribosomal_uL1/biogenesis"/>
</dbReference>
<evidence type="ECO:0000256" key="1">
    <source>
        <dbReference type="SAM" id="MobiDB-lite"/>
    </source>
</evidence>
<evidence type="ECO:0008006" key="4">
    <source>
        <dbReference type="Google" id="ProtNLM"/>
    </source>
</evidence>
<dbReference type="InterPro" id="IPR023674">
    <property type="entry name" value="Ribosomal_uL1-like"/>
</dbReference>
<keyword evidence="3" id="KW-1185">Reference proteome</keyword>
<feature type="region of interest" description="Disordered" evidence="1">
    <location>
        <begin position="388"/>
        <end position="410"/>
    </location>
</feature>
<dbReference type="OrthoDB" id="10251727at2759"/>
<dbReference type="RefSeq" id="XP_037142250.1">
    <property type="nucleotide sequence ID" value="XM_037286355.1"/>
</dbReference>
<feature type="region of interest" description="Disordered" evidence="1">
    <location>
        <begin position="1"/>
        <end position="67"/>
    </location>
</feature>
<reference evidence="2 3" key="1">
    <citation type="submission" date="2020-07" db="EMBL/GenBank/DDBJ databases">
        <title>The yeast mating-type switching endonuclease HO is a domesticated member of an unorthodox homing genetic element family.</title>
        <authorList>
            <person name="Coughlan A.Y."/>
            <person name="Lombardi L."/>
            <person name="Braun-Galleani S."/>
            <person name="Martos A.R."/>
            <person name="Galeote V."/>
            <person name="Bigey F."/>
            <person name="Dequin S."/>
            <person name="Byrne K.P."/>
            <person name="Wolfe K.H."/>
        </authorList>
    </citation>
    <scope>NUCLEOTIDE SEQUENCE [LARGE SCALE GENOMIC DNA]</scope>
    <source>
        <strain evidence="2 3">NRRL Y-6702</strain>
    </source>
</reference>
<dbReference type="GeneID" id="59234158"/>